<name>A0A1L9VW85_ASPGL</name>
<evidence type="ECO:0000313" key="2">
    <source>
        <dbReference type="Proteomes" id="UP000184300"/>
    </source>
</evidence>
<evidence type="ECO:0000313" key="1">
    <source>
        <dbReference type="EMBL" id="OJJ88183.1"/>
    </source>
</evidence>
<dbReference type="RefSeq" id="XP_022404866.1">
    <property type="nucleotide sequence ID" value="XM_022539450.1"/>
</dbReference>
<dbReference type="Proteomes" id="UP000184300">
    <property type="component" value="Unassembled WGS sequence"/>
</dbReference>
<dbReference type="VEuPathDB" id="FungiDB:ASPGLDRAFT_1036995"/>
<gene>
    <name evidence="1" type="ORF">ASPGLDRAFT_1036995</name>
</gene>
<dbReference type="AlphaFoldDB" id="A0A1L9VW85"/>
<protein>
    <submittedName>
        <fullName evidence="1">Uncharacterized protein</fullName>
    </submittedName>
</protein>
<keyword evidence="2" id="KW-1185">Reference proteome</keyword>
<dbReference type="GeneID" id="34455711"/>
<organism evidence="1 2">
    <name type="scientific">Aspergillus glaucus CBS 516.65</name>
    <dbReference type="NCBI Taxonomy" id="1160497"/>
    <lineage>
        <taxon>Eukaryota</taxon>
        <taxon>Fungi</taxon>
        <taxon>Dikarya</taxon>
        <taxon>Ascomycota</taxon>
        <taxon>Pezizomycotina</taxon>
        <taxon>Eurotiomycetes</taxon>
        <taxon>Eurotiomycetidae</taxon>
        <taxon>Eurotiales</taxon>
        <taxon>Aspergillaceae</taxon>
        <taxon>Aspergillus</taxon>
        <taxon>Aspergillus subgen. Aspergillus</taxon>
    </lineage>
</organism>
<accession>A0A1L9VW85</accession>
<reference evidence="2" key="1">
    <citation type="journal article" date="2017" name="Genome Biol.">
        <title>Comparative genomics reveals high biological diversity and specific adaptations in the industrially and medically important fungal genus Aspergillus.</title>
        <authorList>
            <person name="de Vries R.P."/>
            <person name="Riley R."/>
            <person name="Wiebenga A."/>
            <person name="Aguilar-Osorio G."/>
            <person name="Amillis S."/>
            <person name="Uchima C.A."/>
            <person name="Anderluh G."/>
            <person name="Asadollahi M."/>
            <person name="Askin M."/>
            <person name="Barry K."/>
            <person name="Battaglia E."/>
            <person name="Bayram O."/>
            <person name="Benocci T."/>
            <person name="Braus-Stromeyer S.A."/>
            <person name="Caldana C."/>
            <person name="Canovas D."/>
            <person name="Cerqueira G.C."/>
            <person name="Chen F."/>
            <person name="Chen W."/>
            <person name="Choi C."/>
            <person name="Clum A."/>
            <person name="Dos Santos R.A."/>
            <person name="Damasio A.R."/>
            <person name="Diallinas G."/>
            <person name="Emri T."/>
            <person name="Fekete E."/>
            <person name="Flipphi M."/>
            <person name="Freyberg S."/>
            <person name="Gallo A."/>
            <person name="Gournas C."/>
            <person name="Habgood R."/>
            <person name="Hainaut M."/>
            <person name="Harispe M.L."/>
            <person name="Henrissat B."/>
            <person name="Hilden K.S."/>
            <person name="Hope R."/>
            <person name="Hossain A."/>
            <person name="Karabika E."/>
            <person name="Karaffa L."/>
            <person name="Karanyi Z."/>
            <person name="Krasevec N."/>
            <person name="Kuo A."/>
            <person name="Kusch H."/>
            <person name="LaButti K."/>
            <person name="Lagendijk E.L."/>
            <person name="Lapidus A."/>
            <person name="Levasseur A."/>
            <person name="Lindquist E."/>
            <person name="Lipzen A."/>
            <person name="Logrieco A.F."/>
            <person name="MacCabe A."/>
            <person name="Maekelae M.R."/>
            <person name="Malavazi I."/>
            <person name="Melin P."/>
            <person name="Meyer V."/>
            <person name="Mielnichuk N."/>
            <person name="Miskei M."/>
            <person name="Molnar A.P."/>
            <person name="Mule G."/>
            <person name="Ngan C.Y."/>
            <person name="Orejas M."/>
            <person name="Orosz E."/>
            <person name="Ouedraogo J.P."/>
            <person name="Overkamp K.M."/>
            <person name="Park H.-S."/>
            <person name="Perrone G."/>
            <person name="Piumi F."/>
            <person name="Punt P.J."/>
            <person name="Ram A.F."/>
            <person name="Ramon A."/>
            <person name="Rauscher S."/>
            <person name="Record E."/>
            <person name="Riano-Pachon D.M."/>
            <person name="Robert V."/>
            <person name="Roehrig J."/>
            <person name="Ruller R."/>
            <person name="Salamov A."/>
            <person name="Salih N.S."/>
            <person name="Samson R.A."/>
            <person name="Sandor E."/>
            <person name="Sanguinetti M."/>
            <person name="Schuetze T."/>
            <person name="Sepcic K."/>
            <person name="Shelest E."/>
            <person name="Sherlock G."/>
            <person name="Sophianopoulou V."/>
            <person name="Squina F.M."/>
            <person name="Sun H."/>
            <person name="Susca A."/>
            <person name="Todd R.B."/>
            <person name="Tsang A."/>
            <person name="Unkles S.E."/>
            <person name="van de Wiele N."/>
            <person name="van Rossen-Uffink D."/>
            <person name="Oliveira J.V."/>
            <person name="Vesth T.C."/>
            <person name="Visser J."/>
            <person name="Yu J.-H."/>
            <person name="Zhou M."/>
            <person name="Andersen M.R."/>
            <person name="Archer D.B."/>
            <person name="Baker S.E."/>
            <person name="Benoit I."/>
            <person name="Brakhage A.A."/>
            <person name="Braus G.H."/>
            <person name="Fischer R."/>
            <person name="Frisvad J.C."/>
            <person name="Goldman G.H."/>
            <person name="Houbraken J."/>
            <person name="Oakley B."/>
            <person name="Pocsi I."/>
            <person name="Scazzocchio C."/>
            <person name="Seiboth B."/>
            <person name="vanKuyk P.A."/>
            <person name="Wortman J."/>
            <person name="Dyer P.S."/>
            <person name="Grigoriev I.V."/>
        </authorList>
    </citation>
    <scope>NUCLEOTIDE SEQUENCE [LARGE SCALE GENOMIC DNA]</scope>
    <source>
        <strain evidence="2">CBS 516.65</strain>
    </source>
</reference>
<sequence length="82" mass="9560">MTRKYAQTDQRKLHGPCFAIRIDSNKELFQLMMLAEQKLVSQISLLTALLPYRLNFYVVSNVLAEGLRVIQKQGSTEYLCHW</sequence>
<dbReference type="EMBL" id="KV878890">
    <property type="protein sequence ID" value="OJJ88183.1"/>
    <property type="molecule type" value="Genomic_DNA"/>
</dbReference>
<proteinExistence type="predicted"/>